<proteinExistence type="predicted"/>
<dbReference type="Gene3D" id="2.40.50.140">
    <property type="entry name" value="Nucleic acid-binding proteins"/>
    <property type="match status" value="1"/>
</dbReference>
<dbReference type="VEuPathDB" id="CryptoDB:Cvel_15256"/>
<name>A0A0G4F683_9ALVE</name>
<evidence type="ECO:0008006" key="3">
    <source>
        <dbReference type="Google" id="ProtNLM"/>
    </source>
</evidence>
<dbReference type="EMBL" id="CDMZ01000131">
    <property type="protein sequence ID" value="CEM07508.1"/>
    <property type="molecule type" value="Genomic_DNA"/>
</dbReference>
<gene>
    <name evidence="2" type="ORF">Cvel_15256</name>
</gene>
<evidence type="ECO:0000256" key="1">
    <source>
        <dbReference type="SAM" id="MobiDB-lite"/>
    </source>
</evidence>
<accession>A0A0G4F683</accession>
<feature type="compositionally biased region" description="Basic and acidic residues" evidence="1">
    <location>
        <begin position="415"/>
        <end position="443"/>
    </location>
</feature>
<feature type="compositionally biased region" description="Basic and acidic residues" evidence="1">
    <location>
        <begin position="283"/>
        <end position="312"/>
    </location>
</feature>
<sequence>MLCAVSWQRLFVRDFLLIQRRTVPKGGQMQYNYVLTIQQEGGRGTCEILVKSNIHLQGIVVSAKEDGKFVEFQLDDSTDVVRCILWKGPGVFLPGPLFRWLGRTLSVWGEWNEYRQKKQVKVKKLAFVDDPNKQMSAWTLKVMEQYACLLRPVLAAEELRRQRQTNGDRVEGVLKRCKAKQERRGGWTAAGLCVEEGADGTEASEGIALDVDSLGKANQEDSDLELEEESDGGEEVVMGLSGFPSCAPAWSRWRNAAFRETAETAEGREWAKTMDGNLIQSVEKQETEKERERLQEAGEDREGWRKEEDEKPMQSGGGDCKGGGESRCLDKMRADGLEGEWDDHLFAGPSLKASAGHSLIAPQQQKVSAVQSHTGGGADGVVLRTIETCDRDGLFRRVSTQMEAGMLADGLGEDESARSSHSRLVEDSRESHLSHAVREDAMRKAQEVRNVKKPLWMHSSQIGSQT</sequence>
<protein>
    <recommendedName>
        <fullName evidence="3">OB domain-containing protein</fullName>
    </recommendedName>
</protein>
<evidence type="ECO:0000313" key="2">
    <source>
        <dbReference type="EMBL" id="CEM07508.1"/>
    </source>
</evidence>
<dbReference type="InterPro" id="IPR012340">
    <property type="entry name" value="NA-bd_OB-fold"/>
</dbReference>
<organism evidence="2">
    <name type="scientific">Chromera velia CCMP2878</name>
    <dbReference type="NCBI Taxonomy" id="1169474"/>
    <lineage>
        <taxon>Eukaryota</taxon>
        <taxon>Sar</taxon>
        <taxon>Alveolata</taxon>
        <taxon>Colpodellida</taxon>
        <taxon>Chromeraceae</taxon>
        <taxon>Chromera</taxon>
    </lineage>
</organism>
<feature type="region of interest" description="Disordered" evidence="1">
    <location>
        <begin position="410"/>
        <end position="443"/>
    </location>
</feature>
<dbReference type="SUPFAM" id="SSF50249">
    <property type="entry name" value="Nucleic acid-binding proteins"/>
    <property type="match status" value="1"/>
</dbReference>
<feature type="region of interest" description="Disordered" evidence="1">
    <location>
        <begin position="283"/>
        <end position="325"/>
    </location>
</feature>
<reference evidence="2" key="1">
    <citation type="submission" date="2014-11" db="EMBL/GenBank/DDBJ databases">
        <authorList>
            <person name="Otto D Thomas"/>
            <person name="Naeem Raeece"/>
        </authorList>
    </citation>
    <scope>NUCLEOTIDE SEQUENCE</scope>
</reference>
<dbReference type="AlphaFoldDB" id="A0A0G4F683"/>